<gene>
    <name evidence="2" type="ORF">COT80_02095</name>
</gene>
<name>A0A2H0W4Y7_9BACT</name>
<dbReference type="Pfam" id="PF13847">
    <property type="entry name" value="Methyltransf_31"/>
    <property type="match status" value="1"/>
</dbReference>
<dbReference type="SUPFAM" id="SSF53335">
    <property type="entry name" value="S-adenosyl-L-methionine-dependent methyltransferases"/>
    <property type="match status" value="1"/>
</dbReference>
<proteinExistence type="predicted"/>
<feature type="domain" description="Methyltransferase" evidence="1">
    <location>
        <begin position="106"/>
        <end position="230"/>
    </location>
</feature>
<protein>
    <recommendedName>
        <fullName evidence="1">Methyltransferase domain-containing protein</fullName>
    </recommendedName>
</protein>
<dbReference type="EMBL" id="PEZY01000005">
    <property type="protein sequence ID" value="PIS06337.1"/>
    <property type="molecule type" value="Genomic_DNA"/>
</dbReference>
<dbReference type="Proteomes" id="UP000229056">
    <property type="component" value="Unassembled WGS sequence"/>
</dbReference>
<dbReference type="InterPro" id="IPR050508">
    <property type="entry name" value="Methyltransf_Superfamily"/>
</dbReference>
<evidence type="ECO:0000313" key="2">
    <source>
        <dbReference type="EMBL" id="PIS06337.1"/>
    </source>
</evidence>
<accession>A0A2H0W4Y7</accession>
<evidence type="ECO:0000259" key="1">
    <source>
        <dbReference type="Pfam" id="PF13847"/>
    </source>
</evidence>
<dbReference type="InterPro" id="IPR025714">
    <property type="entry name" value="Methyltranfer_dom"/>
</dbReference>
<reference evidence="3" key="1">
    <citation type="submission" date="2017-09" db="EMBL/GenBank/DDBJ databases">
        <title>Depth-based differentiation of microbial function through sediment-hosted aquifers and enrichment of novel symbionts in the deep terrestrial subsurface.</title>
        <authorList>
            <person name="Probst A.J."/>
            <person name="Ladd B."/>
            <person name="Jarett J.K."/>
            <person name="Geller-Mcgrath D.E."/>
            <person name="Sieber C.M.K."/>
            <person name="Emerson J.B."/>
            <person name="Anantharaman K."/>
            <person name="Thomas B.C."/>
            <person name="Malmstrom R."/>
            <person name="Stieglmeier M."/>
            <person name="Klingl A."/>
            <person name="Woyke T."/>
            <person name="Ryan C.M."/>
            <person name="Banfield J.F."/>
        </authorList>
    </citation>
    <scope>NUCLEOTIDE SEQUENCE [LARGE SCALE GENOMIC DNA]</scope>
</reference>
<dbReference type="AlphaFoldDB" id="A0A2H0W4Y7"/>
<dbReference type="GO" id="GO:0008168">
    <property type="term" value="F:methyltransferase activity"/>
    <property type="evidence" value="ECO:0007669"/>
    <property type="project" value="TreeGrafter"/>
</dbReference>
<organism evidence="2 3">
    <name type="scientific">Candidatus Buchananbacteria bacterium CG10_big_fil_rev_8_21_14_0_10_33_19</name>
    <dbReference type="NCBI Taxonomy" id="1974525"/>
    <lineage>
        <taxon>Bacteria</taxon>
        <taxon>Candidatus Buchananiibacteriota</taxon>
    </lineage>
</organism>
<dbReference type="Gene3D" id="3.40.50.150">
    <property type="entry name" value="Vaccinia Virus protein VP39"/>
    <property type="match status" value="1"/>
</dbReference>
<comment type="caution">
    <text evidence="2">The sequence shown here is derived from an EMBL/GenBank/DDBJ whole genome shotgun (WGS) entry which is preliminary data.</text>
</comment>
<dbReference type="CDD" id="cd02440">
    <property type="entry name" value="AdoMet_MTases"/>
    <property type="match status" value="1"/>
</dbReference>
<evidence type="ECO:0000313" key="3">
    <source>
        <dbReference type="Proteomes" id="UP000229056"/>
    </source>
</evidence>
<sequence length="321" mass="36664">MAHAHHRKIMERLGRRMSPQKVSEELKRRRTKIRFHRITDELVEDSPEFFESPEFKRLRKNSQVRGFIRDFWEWNEKVLWLLNSTSHPYIELQEQLAKMVSPYLGETLVDLGCGAGNFCARLFETNGHQVKKIFAVDIDWKSLSQVPQTLKDSGYRQGVALVQSSTMSELPIWNNSADCVVSSLGGIMYAGWWFENGEIVCDSKKALLRCLADINRVLKPGGYLAVSSPGPNPDWGAVLRDSLWYLIKNFNLKGLYRALSGGFKAKKLSAFMNQVEQEGHAHYLSVDDWQDLLKQSGFELVESSSGQYYAKQGVIVVARKI</sequence>
<dbReference type="PANTHER" id="PTHR42912">
    <property type="entry name" value="METHYLTRANSFERASE"/>
    <property type="match status" value="1"/>
</dbReference>
<dbReference type="InterPro" id="IPR029063">
    <property type="entry name" value="SAM-dependent_MTases_sf"/>
</dbReference>